<dbReference type="Proteomes" id="UP000608513">
    <property type="component" value="Unassembled WGS sequence"/>
</dbReference>
<dbReference type="InterPro" id="IPR012434">
    <property type="entry name" value="DUF1631"/>
</dbReference>
<dbReference type="RefSeq" id="WP_187077059.1">
    <property type="nucleotide sequence ID" value="NZ_JACORT010000006.1"/>
</dbReference>
<proteinExistence type="predicted"/>
<protein>
    <submittedName>
        <fullName evidence="1">DUF1631 family protein</fullName>
    </submittedName>
</protein>
<evidence type="ECO:0000313" key="2">
    <source>
        <dbReference type="Proteomes" id="UP000608513"/>
    </source>
</evidence>
<keyword evidence="2" id="KW-1185">Reference proteome</keyword>
<comment type="caution">
    <text evidence="1">The sequence shown here is derived from an EMBL/GenBank/DDBJ whole genome shotgun (WGS) entry which is preliminary data.</text>
</comment>
<organism evidence="1 2">
    <name type="scientific">Ramlibacter cellulosilyticus</name>
    <dbReference type="NCBI Taxonomy" id="2764187"/>
    <lineage>
        <taxon>Bacteria</taxon>
        <taxon>Pseudomonadati</taxon>
        <taxon>Pseudomonadota</taxon>
        <taxon>Betaproteobacteria</taxon>
        <taxon>Burkholderiales</taxon>
        <taxon>Comamonadaceae</taxon>
        <taxon>Ramlibacter</taxon>
    </lineage>
</organism>
<dbReference type="AlphaFoldDB" id="A0A923MRT9"/>
<reference evidence="1" key="1">
    <citation type="submission" date="2020-08" db="EMBL/GenBank/DDBJ databases">
        <title>Ramlibacter sp. USB13 16S ribosomal RNA gene genome sequencing and assembly.</title>
        <authorList>
            <person name="Kang M."/>
        </authorList>
    </citation>
    <scope>NUCLEOTIDE SEQUENCE</scope>
    <source>
        <strain evidence="1">USB13</strain>
    </source>
</reference>
<accession>A0A923MRT9</accession>
<evidence type="ECO:0000313" key="1">
    <source>
        <dbReference type="EMBL" id="MBC5784310.1"/>
    </source>
</evidence>
<sequence>MAGATPQPQYHSLYRACIKDAAIAGGDLMRATLVRALSELPLQAAAIHDVVDRNLLLEAVGVLKERQSALATAFPQALLAEFAQAIAGDRDASLSFDTLPLLGDEQLQENAELVHGAQALEAAVRPQLAALESALAAAHLTPQGGERRHPLRPEVYARSIYRLARQSPVSPAVRRRWLRYLPPLMAPELVHTYAAMAQRLQPPAPSQPMALEPGVPQEARDSATQLTIRELRKLLSGDPGEAADDGVIVFSDSDFSHTVPAALEMVQDMRKVDQLLLQLRQRQAAMPGRGRDSLAAFREALRQEAKRPAQALGLEVVHLMIDHLAGDPRLLPGVRDIVRDLEPPLLRLALVDPRFFSDREHAARRLLEQITQRSLAWSSPEDRGFSTFMEGLQQATEALLDAGGTGPEAFEIALSALQEAWDESQPKGRRNRERAVRALMRAEQRNLLAGRIAQQILDRPDAAKAPPEALAFLTGPWSQVMAQARLADVTGAEDPGGGWWVVQAVLWSVQPALAGRVAGQHRTLVARIDDGLASIDHLPADTDRWQNLLSALRDLALSTATGSALRAHEPEPVPETSNTWLAPIEMHESGFVPDSGLPHGAADPDTLPPHDLEVGAYVDLLGEGWERWQLTWASPHGLLFMFTHASGTTRSMTRRKLNAMMAQGSLRLVSAHPVVDGALDAVARAAWRNSSSL</sequence>
<dbReference type="EMBL" id="JACORT010000006">
    <property type="protein sequence ID" value="MBC5784310.1"/>
    <property type="molecule type" value="Genomic_DNA"/>
</dbReference>
<dbReference type="Pfam" id="PF07793">
    <property type="entry name" value="DUF1631"/>
    <property type="match status" value="2"/>
</dbReference>
<gene>
    <name evidence="1" type="ORF">H8N03_15260</name>
</gene>
<name>A0A923MRT9_9BURK</name>